<organism evidence="1 2">
    <name type="scientific">Streptomyces tagetis</name>
    <dbReference type="NCBI Taxonomy" id="2820809"/>
    <lineage>
        <taxon>Bacteria</taxon>
        <taxon>Bacillati</taxon>
        <taxon>Actinomycetota</taxon>
        <taxon>Actinomycetes</taxon>
        <taxon>Kitasatosporales</taxon>
        <taxon>Streptomycetaceae</taxon>
        <taxon>Streptomyces</taxon>
    </lineage>
</organism>
<dbReference type="RefSeq" id="WP_210876450.1">
    <property type="nucleotide sequence ID" value="NZ_JAGPNL010000012.1"/>
</dbReference>
<proteinExistence type="predicted"/>
<gene>
    <name evidence="1" type="ORF">J5Y05_29965</name>
</gene>
<feature type="non-terminal residue" evidence="1">
    <location>
        <position position="61"/>
    </location>
</feature>
<evidence type="ECO:0000313" key="1">
    <source>
        <dbReference type="EMBL" id="MBQ0830681.1"/>
    </source>
</evidence>
<sequence>MTTGGLLTRSPGAVAGLVLAGPRLLARGTAPAVGAAAGAVAGTVRASVRGADFAARAARVA</sequence>
<comment type="caution">
    <text evidence="1">The sequence shown here is derived from an EMBL/GenBank/DDBJ whole genome shotgun (WGS) entry which is preliminary data.</text>
</comment>
<accession>A0A941B3U3</accession>
<keyword evidence="2" id="KW-1185">Reference proteome</keyword>
<evidence type="ECO:0000313" key="2">
    <source>
        <dbReference type="Proteomes" id="UP000677875"/>
    </source>
</evidence>
<name>A0A941B3U3_9ACTN</name>
<dbReference type="Proteomes" id="UP000677875">
    <property type="component" value="Unassembled WGS sequence"/>
</dbReference>
<dbReference type="AlphaFoldDB" id="A0A941B3U3"/>
<protein>
    <submittedName>
        <fullName evidence="1">Uncharacterized protein</fullName>
    </submittedName>
</protein>
<reference evidence="1" key="1">
    <citation type="submission" date="2021-04" db="EMBL/GenBank/DDBJ databases">
        <title>Genome seq and assembly of Streptomyces sp. RG38.</title>
        <authorList>
            <person name="Chhetri G."/>
        </authorList>
    </citation>
    <scope>NUCLEOTIDE SEQUENCE</scope>
    <source>
        <strain evidence="1">RG38</strain>
    </source>
</reference>
<dbReference type="EMBL" id="JAGPNL010000012">
    <property type="protein sequence ID" value="MBQ0830681.1"/>
    <property type="molecule type" value="Genomic_DNA"/>
</dbReference>